<evidence type="ECO:0000313" key="2">
    <source>
        <dbReference type="EMBL" id="UOB18430.1"/>
    </source>
</evidence>
<keyword evidence="3" id="KW-1185">Reference proteome</keyword>
<organism evidence="2 3">
    <name type="scientific">Abyssalbus ytuae</name>
    <dbReference type="NCBI Taxonomy" id="2926907"/>
    <lineage>
        <taxon>Bacteria</taxon>
        <taxon>Pseudomonadati</taxon>
        <taxon>Bacteroidota</taxon>
        <taxon>Flavobacteriia</taxon>
        <taxon>Flavobacteriales</taxon>
        <taxon>Flavobacteriaceae</taxon>
        <taxon>Abyssalbus</taxon>
    </lineage>
</organism>
<accession>A0A9E7D0H6</accession>
<dbReference type="RefSeq" id="WP_255844647.1">
    <property type="nucleotide sequence ID" value="NZ_CP094358.1"/>
</dbReference>
<dbReference type="AlphaFoldDB" id="A0A9E7D0H6"/>
<evidence type="ECO:0000313" key="3">
    <source>
        <dbReference type="Proteomes" id="UP000831290"/>
    </source>
</evidence>
<name>A0A9E7D0H6_9FLAO</name>
<reference evidence="2" key="1">
    <citation type="submission" date="2022-03" db="EMBL/GenBank/DDBJ databases">
        <title>Description of Abyssus ytuae gen. nov., sp. nov., a novel member of the family Flavobacteriaceae isolated from the sediment of Mariana Trench.</title>
        <authorList>
            <person name="Zhang J."/>
            <person name="Xu X."/>
        </authorList>
    </citation>
    <scope>NUCLEOTIDE SEQUENCE</scope>
    <source>
        <strain evidence="2">MT3330</strain>
    </source>
</reference>
<evidence type="ECO:0000256" key="1">
    <source>
        <dbReference type="SAM" id="Coils"/>
    </source>
</evidence>
<dbReference type="KEGG" id="fbm:MQE35_03860"/>
<gene>
    <name evidence="2" type="ORF">MQE35_03860</name>
</gene>
<proteinExistence type="predicted"/>
<dbReference type="Proteomes" id="UP000831290">
    <property type="component" value="Chromosome"/>
</dbReference>
<feature type="coiled-coil region" evidence="1">
    <location>
        <begin position="41"/>
        <end position="68"/>
    </location>
</feature>
<protein>
    <submittedName>
        <fullName evidence="2">Uncharacterized protein</fullName>
    </submittedName>
</protein>
<sequence length="190" mass="21715">MKTTKILIMLLISSICFGQSHSESIADVMVASQKMMLYGLLKREKNLLREQQNLIEKIKKEEKSYQDKIGPLSNISNTIVFLTLEKTLRSMKKKISNVETNIRIRKFATFGLRHGLSRYESELKRLKKYFNKLEEEQQVINTVALASGGAGYNYTATLKLLLRAIKVRGKILEIDKNVKALMGASRLFAK</sequence>
<dbReference type="EMBL" id="CP094358">
    <property type="protein sequence ID" value="UOB18430.1"/>
    <property type="molecule type" value="Genomic_DNA"/>
</dbReference>
<keyword evidence="1" id="KW-0175">Coiled coil</keyword>